<dbReference type="PANTHER" id="PTHR44520:SF2">
    <property type="entry name" value="RESPONSE REGULATOR RCP1"/>
    <property type="match status" value="1"/>
</dbReference>
<evidence type="ECO:0000313" key="4">
    <source>
        <dbReference type="Proteomes" id="UP000219281"/>
    </source>
</evidence>
<dbReference type="EMBL" id="OCMT01000004">
    <property type="protein sequence ID" value="SOD19793.1"/>
    <property type="molecule type" value="Genomic_DNA"/>
</dbReference>
<dbReference type="SUPFAM" id="SSF52172">
    <property type="entry name" value="CheY-like"/>
    <property type="match status" value="1"/>
</dbReference>
<feature type="modified residue" description="4-aspartylphosphate" evidence="1">
    <location>
        <position position="63"/>
    </location>
</feature>
<accession>A0A286AD18</accession>
<keyword evidence="4" id="KW-1185">Reference proteome</keyword>
<dbReference type="InterPro" id="IPR052893">
    <property type="entry name" value="TCS_response_regulator"/>
</dbReference>
<evidence type="ECO:0000259" key="2">
    <source>
        <dbReference type="PROSITE" id="PS50110"/>
    </source>
</evidence>
<evidence type="ECO:0000256" key="1">
    <source>
        <dbReference type="PROSITE-ProRule" id="PRU00169"/>
    </source>
</evidence>
<dbReference type="Pfam" id="PF00072">
    <property type="entry name" value="Response_reg"/>
    <property type="match status" value="1"/>
</dbReference>
<name>A0A286AD18_9SPHI</name>
<feature type="domain" description="Response regulatory" evidence="2">
    <location>
        <begin position="8"/>
        <end position="130"/>
    </location>
</feature>
<dbReference type="InterPro" id="IPR011006">
    <property type="entry name" value="CheY-like_superfamily"/>
</dbReference>
<reference evidence="4" key="1">
    <citation type="submission" date="2017-09" db="EMBL/GenBank/DDBJ databases">
        <authorList>
            <person name="Varghese N."/>
            <person name="Submissions S."/>
        </authorList>
    </citation>
    <scope>NUCLEOTIDE SEQUENCE [LARGE SCALE GENOMIC DNA]</scope>
    <source>
        <strain evidence="4">CGMCC 1.12803</strain>
    </source>
</reference>
<dbReference type="Gene3D" id="3.40.50.2300">
    <property type="match status" value="1"/>
</dbReference>
<dbReference type="OrthoDB" id="7631574at2"/>
<dbReference type="PANTHER" id="PTHR44520">
    <property type="entry name" value="RESPONSE REGULATOR RCP1-RELATED"/>
    <property type="match status" value="1"/>
</dbReference>
<dbReference type="AlphaFoldDB" id="A0A286AD18"/>
<proteinExistence type="predicted"/>
<dbReference type="GO" id="GO:0000160">
    <property type="term" value="P:phosphorelay signal transduction system"/>
    <property type="evidence" value="ECO:0007669"/>
    <property type="project" value="InterPro"/>
</dbReference>
<keyword evidence="1" id="KW-0597">Phosphoprotein</keyword>
<gene>
    <name evidence="3" type="ORF">SAMN06297358_3499</name>
</gene>
<dbReference type="Proteomes" id="UP000219281">
    <property type="component" value="Unassembled WGS sequence"/>
</dbReference>
<dbReference type="InterPro" id="IPR001789">
    <property type="entry name" value="Sig_transdc_resp-reg_receiver"/>
</dbReference>
<organism evidence="3 4">
    <name type="scientific">Pedobacter xixiisoli</name>
    <dbReference type="NCBI Taxonomy" id="1476464"/>
    <lineage>
        <taxon>Bacteria</taxon>
        <taxon>Pseudomonadati</taxon>
        <taxon>Bacteroidota</taxon>
        <taxon>Sphingobacteriia</taxon>
        <taxon>Sphingobacteriales</taxon>
        <taxon>Sphingobacteriaceae</taxon>
        <taxon>Pedobacter</taxon>
    </lineage>
</organism>
<dbReference type="PROSITE" id="PS50110">
    <property type="entry name" value="RESPONSE_REGULATORY"/>
    <property type="match status" value="1"/>
</dbReference>
<evidence type="ECO:0000313" key="3">
    <source>
        <dbReference type="EMBL" id="SOD19793.1"/>
    </source>
</evidence>
<sequence>MTIMNNPLILIAEDDPDDALMLKDAFSEINQNAITFLNNGKLLIEHIQKLLITKKLPNLILIDLNMPVLDGRGVIKELRKSAETKDIPLVVLSTSKNRDDIDSVLALGANEFFTKPASFSDLVGITSMITNKWLHT</sequence>
<dbReference type="SMART" id="SM00448">
    <property type="entry name" value="REC"/>
    <property type="match status" value="1"/>
</dbReference>
<protein>
    <submittedName>
        <fullName evidence="3">Response regulator receiver domain-containing protein</fullName>
    </submittedName>
</protein>